<dbReference type="PANTHER" id="PTHR22911">
    <property type="entry name" value="ACYL-MALONYL CONDENSING ENZYME-RELATED"/>
    <property type="match status" value="1"/>
</dbReference>
<dbReference type="InterPro" id="IPR004626">
    <property type="entry name" value="RarD"/>
</dbReference>
<evidence type="ECO:0000256" key="6">
    <source>
        <dbReference type="ARBA" id="ARBA00022989"/>
    </source>
</evidence>
<feature type="transmembrane region" description="Helical" evidence="8">
    <location>
        <begin position="88"/>
        <end position="110"/>
    </location>
</feature>
<dbReference type="InterPro" id="IPR037185">
    <property type="entry name" value="EmrE-like"/>
</dbReference>
<keyword evidence="4" id="KW-1003">Cell membrane</keyword>
<feature type="transmembrane region" description="Helical" evidence="8">
    <location>
        <begin position="117"/>
        <end position="134"/>
    </location>
</feature>
<dbReference type="PANTHER" id="PTHR22911:SF137">
    <property type="entry name" value="SOLUTE CARRIER FAMILY 35 MEMBER G2-RELATED"/>
    <property type="match status" value="1"/>
</dbReference>
<evidence type="ECO:0000313" key="12">
    <source>
        <dbReference type="Proteomes" id="UP000185479"/>
    </source>
</evidence>
<dbReference type="GO" id="GO:0005886">
    <property type="term" value="C:plasma membrane"/>
    <property type="evidence" value="ECO:0007669"/>
    <property type="project" value="UniProtKB-SubCell"/>
</dbReference>
<comment type="subcellular location">
    <subcellularLocation>
        <location evidence="1">Cell membrane</location>
        <topology evidence="1">Multi-pass membrane protein</topology>
    </subcellularLocation>
</comment>
<feature type="transmembrane region" description="Helical" evidence="8">
    <location>
        <begin position="33"/>
        <end position="51"/>
    </location>
</feature>
<dbReference type="NCBIfam" id="TIGR00688">
    <property type="entry name" value="rarD"/>
    <property type="match status" value="1"/>
</dbReference>
<gene>
    <name evidence="11" type="ORF">CFL01nite_08870</name>
    <name evidence="10" type="ORF">CFLV_08125</name>
</gene>
<feature type="transmembrane region" description="Helical" evidence="8">
    <location>
        <begin position="226"/>
        <end position="247"/>
    </location>
</feature>
<evidence type="ECO:0000313" key="13">
    <source>
        <dbReference type="Proteomes" id="UP000315353"/>
    </source>
</evidence>
<protein>
    <submittedName>
        <fullName evidence="11">Permease</fullName>
    </submittedName>
    <submittedName>
        <fullName evidence="10">Protein rarD</fullName>
    </submittedName>
</protein>
<dbReference type="SUPFAM" id="SSF103481">
    <property type="entry name" value="Multidrug resistance efflux transporter EmrE"/>
    <property type="match status" value="2"/>
</dbReference>
<dbReference type="RefSeq" id="WP_075730099.1">
    <property type="nucleotide sequence ID" value="NZ_BJNB01000009.1"/>
</dbReference>
<evidence type="ECO:0000256" key="4">
    <source>
        <dbReference type="ARBA" id="ARBA00022475"/>
    </source>
</evidence>
<feature type="transmembrane region" description="Helical" evidence="8">
    <location>
        <begin position="200"/>
        <end position="219"/>
    </location>
</feature>
<comment type="similarity">
    <text evidence="2">Belongs to the EamA transporter family.</text>
</comment>
<reference evidence="10 12" key="1">
    <citation type="submission" date="2014-08" db="EMBL/GenBank/DDBJ databases">
        <title>Complete genome sequence of Corynebacterium flavescens OJ8(T)(=DSM 20296(T)), isolated from cheese.</title>
        <authorList>
            <person name="Ruckert C."/>
            <person name="Albersmeier A."/>
            <person name="Winkler A."/>
            <person name="Kalinowski J."/>
        </authorList>
    </citation>
    <scope>NUCLEOTIDE SEQUENCE [LARGE SCALE GENOMIC DNA]</scope>
    <source>
        <strain evidence="10 12">OJ8</strain>
    </source>
</reference>
<feature type="transmembrane region" description="Helical" evidence="8">
    <location>
        <begin position="259"/>
        <end position="277"/>
    </location>
</feature>
<feature type="transmembrane region" description="Helical" evidence="8">
    <location>
        <begin position="63"/>
        <end position="82"/>
    </location>
</feature>
<feature type="transmembrane region" description="Helical" evidence="8">
    <location>
        <begin position="168"/>
        <end position="188"/>
    </location>
</feature>
<dbReference type="KEGG" id="cfc:CFLV_08125"/>
<dbReference type="Proteomes" id="UP000185479">
    <property type="component" value="Chromosome"/>
</dbReference>
<evidence type="ECO:0000259" key="9">
    <source>
        <dbReference type="Pfam" id="PF00892"/>
    </source>
</evidence>
<evidence type="ECO:0000256" key="3">
    <source>
        <dbReference type="ARBA" id="ARBA00022448"/>
    </source>
</evidence>
<feature type="transmembrane region" description="Helical" evidence="8">
    <location>
        <begin position="140"/>
        <end position="156"/>
    </location>
</feature>
<feature type="domain" description="EamA" evidence="9">
    <location>
        <begin position="144"/>
        <end position="273"/>
    </location>
</feature>
<dbReference type="STRING" id="28028.CFLV_08125"/>
<evidence type="ECO:0000256" key="1">
    <source>
        <dbReference type="ARBA" id="ARBA00004651"/>
    </source>
</evidence>
<dbReference type="InterPro" id="IPR000620">
    <property type="entry name" value="EamA_dom"/>
</dbReference>
<dbReference type="EMBL" id="CP009246">
    <property type="protein sequence ID" value="APT87165.1"/>
    <property type="molecule type" value="Genomic_DNA"/>
</dbReference>
<feature type="domain" description="EamA" evidence="9">
    <location>
        <begin position="2"/>
        <end position="133"/>
    </location>
</feature>
<sequence>MFYTVITYLMWGFFPAFFPLLKPAGPLEILAHRVIWTALLVCVFLFFTGGWRELRGFTLRTWGKVAACGTLITINWGVYVLAINSGHVADAALGYFINPLVSVALGIIFLRETLNRWQAASVGVAFVAVLWLTFMTGQAPYISLLLAFSFGIYGLVKKQLQVSAATSVAAETLVMVPVALGYLIYLSIRGESTFLSEGPSHVALLVCSGIITALPLMTFAKGAKQLPLATIGMLQYITPVMQMLWALFVVNEHMSTARWIGFGIIWIAVAIYVTDLIRQRRATRHSHKLRQIEDF</sequence>
<dbReference type="GeneID" id="82880681"/>
<dbReference type="AlphaFoldDB" id="A0A1L7CMX8"/>
<evidence type="ECO:0000256" key="7">
    <source>
        <dbReference type="ARBA" id="ARBA00023136"/>
    </source>
</evidence>
<evidence type="ECO:0000256" key="2">
    <source>
        <dbReference type="ARBA" id="ARBA00007362"/>
    </source>
</evidence>
<accession>A0A1L7CMX8</accession>
<evidence type="ECO:0000256" key="8">
    <source>
        <dbReference type="SAM" id="Phobius"/>
    </source>
</evidence>
<keyword evidence="3" id="KW-0813">Transport</keyword>
<keyword evidence="5 8" id="KW-0812">Transmembrane</keyword>
<proteinExistence type="inferred from homology"/>
<dbReference type="Pfam" id="PF00892">
    <property type="entry name" value="EamA"/>
    <property type="match status" value="2"/>
</dbReference>
<organism evidence="10 12">
    <name type="scientific">Corynebacterium flavescens</name>
    <dbReference type="NCBI Taxonomy" id="28028"/>
    <lineage>
        <taxon>Bacteria</taxon>
        <taxon>Bacillati</taxon>
        <taxon>Actinomycetota</taxon>
        <taxon>Actinomycetes</taxon>
        <taxon>Mycobacteriales</taxon>
        <taxon>Corynebacteriaceae</taxon>
        <taxon>Corynebacterium</taxon>
    </lineage>
</organism>
<keyword evidence="6 8" id="KW-1133">Transmembrane helix</keyword>
<keyword evidence="12" id="KW-1185">Reference proteome</keyword>
<feature type="transmembrane region" description="Helical" evidence="8">
    <location>
        <begin position="5"/>
        <end position="21"/>
    </location>
</feature>
<dbReference type="EMBL" id="BJNB01000009">
    <property type="protein sequence ID" value="GEB97392.1"/>
    <property type="molecule type" value="Genomic_DNA"/>
</dbReference>
<reference evidence="11 13" key="2">
    <citation type="submission" date="2019-06" db="EMBL/GenBank/DDBJ databases">
        <title>Whole genome shotgun sequence of Corynebacterium flavescens NBRC 14136.</title>
        <authorList>
            <person name="Hosoyama A."/>
            <person name="Uohara A."/>
            <person name="Ohji S."/>
            <person name="Ichikawa N."/>
        </authorList>
    </citation>
    <scope>NUCLEOTIDE SEQUENCE [LARGE SCALE GENOMIC DNA]</scope>
    <source>
        <strain evidence="11 13">NBRC 14136</strain>
    </source>
</reference>
<name>A0A1L7CMX8_CORFL</name>
<keyword evidence="7 8" id="KW-0472">Membrane</keyword>
<evidence type="ECO:0000256" key="5">
    <source>
        <dbReference type="ARBA" id="ARBA00022692"/>
    </source>
</evidence>
<evidence type="ECO:0000313" key="11">
    <source>
        <dbReference type="EMBL" id="GEB97392.1"/>
    </source>
</evidence>
<dbReference type="Proteomes" id="UP000315353">
    <property type="component" value="Unassembled WGS sequence"/>
</dbReference>
<evidence type="ECO:0000313" key="10">
    <source>
        <dbReference type="EMBL" id="APT87165.1"/>
    </source>
</evidence>
<dbReference type="OrthoDB" id="369870at2"/>